<organism evidence="1 2">
    <name type="scientific">Macleaya cordata</name>
    <name type="common">Five-seeded plume-poppy</name>
    <name type="synonym">Bocconia cordata</name>
    <dbReference type="NCBI Taxonomy" id="56857"/>
    <lineage>
        <taxon>Eukaryota</taxon>
        <taxon>Viridiplantae</taxon>
        <taxon>Streptophyta</taxon>
        <taxon>Embryophyta</taxon>
        <taxon>Tracheophyta</taxon>
        <taxon>Spermatophyta</taxon>
        <taxon>Magnoliopsida</taxon>
        <taxon>Ranunculales</taxon>
        <taxon>Papaveraceae</taxon>
        <taxon>Papaveroideae</taxon>
        <taxon>Macleaya</taxon>
    </lineage>
</organism>
<protein>
    <submittedName>
        <fullName evidence="1">Uncharacterized protein</fullName>
    </submittedName>
</protein>
<dbReference type="AlphaFoldDB" id="A0A200PXW3"/>
<dbReference type="Proteomes" id="UP000195402">
    <property type="component" value="Unassembled WGS sequence"/>
</dbReference>
<sequence>MEDPFPPSSSSGASPVQLADYLDDLLKVTVPCSMDETLEIHLGLSKEYCFDLLKVDIKRPQRLRRFSSSGFWNHTWRMTIQRDGSIKVYLNRLISVNIDPSQIFHRPF</sequence>
<proteinExistence type="predicted"/>
<gene>
    <name evidence="1" type="ORF">BVC80_1807g5</name>
</gene>
<accession>A0A200PXW3</accession>
<evidence type="ECO:0000313" key="1">
    <source>
        <dbReference type="EMBL" id="OVA03037.1"/>
    </source>
</evidence>
<comment type="caution">
    <text evidence="1">The sequence shown here is derived from an EMBL/GenBank/DDBJ whole genome shotgun (WGS) entry which is preliminary data.</text>
</comment>
<reference evidence="1 2" key="1">
    <citation type="journal article" date="2017" name="Mol. Plant">
        <title>The Genome of Medicinal Plant Macleaya cordata Provides New Insights into Benzylisoquinoline Alkaloids Metabolism.</title>
        <authorList>
            <person name="Liu X."/>
            <person name="Liu Y."/>
            <person name="Huang P."/>
            <person name="Ma Y."/>
            <person name="Qing Z."/>
            <person name="Tang Q."/>
            <person name="Cao H."/>
            <person name="Cheng P."/>
            <person name="Zheng Y."/>
            <person name="Yuan Z."/>
            <person name="Zhou Y."/>
            <person name="Liu J."/>
            <person name="Tang Z."/>
            <person name="Zhuo Y."/>
            <person name="Zhang Y."/>
            <person name="Yu L."/>
            <person name="Huang J."/>
            <person name="Yang P."/>
            <person name="Peng Q."/>
            <person name="Zhang J."/>
            <person name="Jiang W."/>
            <person name="Zhang Z."/>
            <person name="Lin K."/>
            <person name="Ro D.K."/>
            <person name="Chen X."/>
            <person name="Xiong X."/>
            <person name="Shang Y."/>
            <person name="Huang S."/>
            <person name="Zeng J."/>
        </authorList>
    </citation>
    <scope>NUCLEOTIDE SEQUENCE [LARGE SCALE GENOMIC DNA]</scope>
    <source>
        <strain evidence="2">cv. BLH2017</strain>
        <tissue evidence="1">Root</tissue>
    </source>
</reference>
<evidence type="ECO:0000313" key="2">
    <source>
        <dbReference type="Proteomes" id="UP000195402"/>
    </source>
</evidence>
<dbReference type="EMBL" id="MVGT01003871">
    <property type="protein sequence ID" value="OVA03037.1"/>
    <property type="molecule type" value="Genomic_DNA"/>
</dbReference>
<dbReference type="InParanoid" id="A0A200PXW3"/>
<name>A0A200PXW3_MACCD</name>
<keyword evidence="2" id="KW-1185">Reference proteome</keyword>